<dbReference type="Proteomes" id="UP000009882">
    <property type="component" value="Unassembled WGS sequence"/>
</dbReference>
<dbReference type="EMBL" id="AKCT01000065">
    <property type="protein sequence ID" value="EKV17454.1"/>
    <property type="molecule type" value="Genomic_DNA"/>
</dbReference>
<keyword evidence="3" id="KW-1185">Reference proteome</keyword>
<proteinExistence type="predicted"/>
<accession>K9G7W5</accession>
<evidence type="ECO:0000256" key="1">
    <source>
        <dbReference type="SAM" id="MobiDB-lite"/>
    </source>
</evidence>
<evidence type="ECO:0000313" key="2">
    <source>
        <dbReference type="EMBL" id="EKV17454.1"/>
    </source>
</evidence>
<dbReference type="InParanoid" id="K9G7W5"/>
<gene>
    <name evidence="2" type="ORF">PDIG_14690</name>
</gene>
<organism evidence="2 3">
    <name type="scientific">Penicillium digitatum (strain PHI26 / CECT 20796)</name>
    <name type="common">Green mold</name>
    <dbReference type="NCBI Taxonomy" id="1170229"/>
    <lineage>
        <taxon>Eukaryota</taxon>
        <taxon>Fungi</taxon>
        <taxon>Dikarya</taxon>
        <taxon>Ascomycota</taxon>
        <taxon>Pezizomycotina</taxon>
        <taxon>Eurotiomycetes</taxon>
        <taxon>Eurotiomycetidae</taxon>
        <taxon>Eurotiales</taxon>
        <taxon>Aspergillaceae</taxon>
        <taxon>Penicillium</taxon>
    </lineage>
</organism>
<feature type="region of interest" description="Disordered" evidence="1">
    <location>
        <begin position="17"/>
        <end position="39"/>
    </location>
</feature>
<dbReference type="HOGENOM" id="CLU_3320198_0_0_1"/>
<comment type="caution">
    <text evidence="2">The sequence shown here is derived from an EMBL/GenBank/DDBJ whole genome shotgun (WGS) entry which is preliminary data.</text>
</comment>
<name>K9G7W5_PEND2</name>
<evidence type="ECO:0000313" key="3">
    <source>
        <dbReference type="Proteomes" id="UP000009882"/>
    </source>
</evidence>
<sequence>MRIAWVFKSNDILRQTETIPNAARNRSLSDKQPGYSKEH</sequence>
<reference evidence="3" key="1">
    <citation type="journal article" date="2012" name="BMC Genomics">
        <title>Genome sequence of the necrotrophic fungus Penicillium digitatum, the main postharvest pathogen of citrus.</title>
        <authorList>
            <person name="Marcet-Houben M."/>
            <person name="Ballester A.-R."/>
            <person name="de la Fuente B."/>
            <person name="Harries E."/>
            <person name="Marcos J.F."/>
            <person name="Gonzalez-Candelas L."/>
            <person name="Gabaldon T."/>
        </authorList>
    </citation>
    <scope>NUCLEOTIDE SEQUENCE [LARGE SCALE GENOMIC DNA]</scope>
    <source>
        <strain evidence="3">PHI26 / CECT 20796</strain>
    </source>
</reference>
<protein>
    <submittedName>
        <fullName evidence="2">Uncharacterized protein</fullName>
    </submittedName>
</protein>
<dbReference type="AlphaFoldDB" id="K9G7W5"/>